<dbReference type="Pfam" id="PF11107">
    <property type="entry name" value="FANCF"/>
    <property type="match status" value="1"/>
</dbReference>
<proteinExistence type="predicted"/>
<comment type="caution">
    <text evidence="1">The sequence shown here is derived from an EMBL/GenBank/DDBJ whole genome shotgun (WGS) entry which is preliminary data.</text>
</comment>
<protein>
    <submittedName>
        <fullName evidence="1">Uncharacterized protein</fullName>
    </submittedName>
</protein>
<organism evidence="1 2">
    <name type="scientific">Morella rubra</name>
    <name type="common">Chinese bayberry</name>
    <dbReference type="NCBI Taxonomy" id="262757"/>
    <lineage>
        <taxon>Eukaryota</taxon>
        <taxon>Viridiplantae</taxon>
        <taxon>Streptophyta</taxon>
        <taxon>Embryophyta</taxon>
        <taxon>Tracheophyta</taxon>
        <taxon>Spermatophyta</taxon>
        <taxon>Magnoliopsida</taxon>
        <taxon>eudicotyledons</taxon>
        <taxon>Gunneridae</taxon>
        <taxon>Pentapetalae</taxon>
        <taxon>rosids</taxon>
        <taxon>fabids</taxon>
        <taxon>Fagales</taxon>
        <taxon>Myricaceae</taxon>
        <taxon>Morella</taxon>
    </lineage>
</organism>
<dbReference type="PANTHER" id="PTHR14449:SF2">
    <property type="entry name" value="FANCONI ANEMIA GROUP F PROTEIN"/>
    <property type="match status" value="1"/>
</dbReference>
<dbReference type="GO" id="GO:0036297">
    <property type="term" value="P:interstrand cross-link repair"/>
    <property type="evidence" value="ECO:0007669"/>
    <property type="project" value="InterPro"/>
</dbReference>
<dbReference type="OrthoDB" id="1930482at2759"/>
<name>A0A6A1VHK0_9ROSI</name>
<dbReference type="InterPro" id="IPR035428">
    <property type="entry name" value="FANCF"/>
</dbReference>
<dbReference type="EMBL" id="RXIC02000023">
    <property type="protein sequence ID" value="KAB1212065.1"/>
    <property type="molecule type" value="Genomic_DNA"/>
</dbReference>
<keyword evidence="2" id="KW-1185">Reference proteome</keyword>
<accession>A0A6A1VHK0</accession>
<dbReference type="GO" id="GO:0043240">
    <property type="term" value="C:Fanconi anaemia nuclear complex"/>
    <property type="evidence" value="ECO:0007669"/>
    <property type="project" value="InterPro"/>
</dbReference>
<gene>
    <name evidence="1" type="ORF">CJ030_MR5G024637</name>
</gene>
<reference evidence="1 2" key="1">
    <citation type="journal article" date="2019" name="Plant Biotechnol. J.">
        <title>The red bayberry genome and genetic basis of sex determination.</title>
        <authorList>
            <person name="Jia H.M."/>
            <person name="Jia H.J."/>
            <person name="Cai Q.L."/>
            <person name="Wang Y."/>
            <person name="Zhao H.B."/>
            <person name="Yang W.F."/>
            <person name="Wang G.Y."/>
            <person name="Li Y.H."/>
            <person name="Zhan D.L."/>
            <person name="Shen Y.T."/>
            <person name="Niu Q.F."/>
            <person name="Chang L."/>
            <person name="Qiu J."/>
            <person name="Zhao L."/>
            <person name="Xie H.B."/>
            <person name="Fu W.Y."/>
            <person name="Jin J."/>
            <person name="Li X.W."/>
            <person name="Jiao Y."/>
            <person name="Zhou C.C."/>
            <person name="Tu T."/>
            <person name="Chai C.Y."/>
            <person name="Gao J.L."/>
            <person name="Fan L.J."/>
            <person name="van de Weg E."/>
            <person name="Wang J.Y."/>
            <person name="Gao Z.S."/>
        </authorList>
    </citation>
    <scope>NUCLEOTIDE SEQUENCE [LARGE SCALE GENOMIC DNA]</scope>
    <source>
        <tissue evidence="1">Leaves</tissue>
    </source>
</reference>
<dbReference type="AlphaFoldDB" id="A0A6A1VHK0"/>
<dbReference type="Proteomes" id="UP000516437">
    <property type="component" value="Chromosome 5"/>
</dbReference>
<evidence type="ECO:0000313" key="1">
    <source>
        <dbReference type="EMBL" id="KAB1212065.1"/>
    </source>
</evidence>
<evidence type="ECO:0000313" key="2">
    <source>
        <dbReference type="Proteomes" id="UP000516437"/>
    </source>
</evidence>
<sequence length="433" mass="49137">MGWNHPDITLEEMAKLTKVPVDILILASGYQSSGRLAHWDSQNIKKTFQWGLFFECVFSLLISSDVYRDSVKELDAALSEMTSNSSFPQGLTHLSCNALTKGRVFVLEHLIHASPLRDAHLRALMTAIVEMDLYELSQTEHNCLNVYMNKLTLHHTLLVSVPDSRSFVKDNVIPSPGVAQIKNIKNDSGDDFTKYAVQEILKSQCAVSCISTVETGLDVLLNTIRNRCDSDNNLLKKQLKHEKNPELLLEFITWNCWKSRNLSYFLDKRTVRLVSGASLIFSAAKAQWLQVLQGLNISAKNSDGDFSETVDFYPPLGQARFWSYMVVCRWNGVIEHFLFLPYGSLAIPEQYEAVCNFILRRSKNFDSREEVMNSKTFVIIRAEVGDFEDIFALKAGPPLKKNPETLDWTNILAVDAHPRKILSRMLEPQDLEA</sequence>
<dbReference type="PANTHER" id="PTHR14449">
    <property type="entry name" value="FANCONI ANEMIA GROUP F PROTEIN FANCF"/>
    <property type="match status" value="1"/>
</dbReference>